<dbReference type="PROSITE" id="PS50851">
    <property type="entry name" value="CHEW"/>
    <property type="match status" value="1"/>
</dbReference>
<gene>
    <name evidence="2" type="ORF">ABOZ73_12755</name>
</gene>
<dbReference type="GO" id="GO:0005829">
    <property type="term" value="C:cytosol"/>
    <property type="evidence" value="ECO:0007669"/>
    <property type="project" value="TreeGrafter"/>
</dbReference>
<accession>A0AB39KPU4</accession>
<dbReference type="RefSeq" id="WP_369058514.1">
    <property type="nucleotide sequence ID" value="NZ_CP158375.1"/>
</dbReference>
<dbReference type="PANTHER" id="PTHR22617">
    <property type="entry name" value="CHEMOTAXIS SENSOR HISTIDINE KINASE-RELATED"/>
    <property type="match status" value="1"/>
</dbReference>
<dbReference type="SUPFAM" id="SSF50341">
    <property type="entry name" value="CheW-like"/>
    <property type="match status" value="1"/>
</dbReference>
<dbReference type="GO" id="GO:0006935">
    <property type="term" value="P:chemotaxis"/>
    <property type="evidence" value="ECO:0007669"/>
    <property type="project" value="InterPro"/>
</dbReference>
<name>A0AB39KPU4_9CAUL</name>
<dbReference type="EMBL" id="CP158375">
    <property type="protein sequence ID" value="XDO95668.1"/>
    <property type="molecule type" value="Genomic_DNA"/>
</dbReference>
<sequence length="165" mass="17222">MSSPRDIFATFQFGATIAALPREAVVEFLPVPDLARPPAAPRALAGVFNLGGEAVPAVSLAALFGAASEEPSLYSHLVIVRSGERRVALLVDRILDVVEAGPDALRPAEEGDSLNGCVSAQLSSDGVLIPVLSVERLLLAEEKARLADIAEAAQARIDEWSPSAA</sequence>
<dbReference type="InterPro" id="IPR002545">
    <property type="entry name" value="CheW-lke_dom"/>
</dbReference>
<dbReference type="Gene3D" id="2.40.50.180">
    <property type="entry name" value="CheA-289, Domain 4"/>
    <property type="match status" value="1"/>
</dbReference>
<reference evidence="2" key="1">
    <citation type="submission" date="2024-06" db="EMBL/GenBank/DDBJ databases">
        <title>Caulobacter inopinatus, sp. nov.</title>
        <authorList>
            <person name="Donachie S.P."/>
        </authorList>
    </citation>
    <scope>NUCLEOTIDE SEQUENCE</scope>
    <source>
        <strain evidence="2">73W</strain>
    </source>
</reference>
<dbReference type="PANTHER" id="PTHR22617:SF23">
    <property type="entry name" value="CHEMOTAXIS PROTEIN CHEW"/>
    <property type="match status" value="1"/>
</dbReference>
<protein>
    <submittedName>
        <fullName evidence="2">Chemotaxis protein CheW</fullName>
    </submittedName>
</protein>
<dbReference type="Pfam" id="PF01584">
    <property type="entry name" value="CheW"/>
    <property type="match status" value="1"/>
</dbReference>
<dbReference type="InterPro" id="IPR036061">
    <property type="entry name" value="CheW-like_dom_sf"/>
</dbReference>
<dbReference type="SMART" id="SM00260">
    <property type="entry name" value="CheW"/>
    <property type="match status" value="1"/>
</dbReference>
<proteinExistence type="predicted"/>
<dbReference type="AlphaFoldDB" id="A0AB39KPU4"/>
<dbReference type="Gene3D" id="2.30.30.40">
    <property type="entry name" value="SH3 Domains"/>
    <property type="match status" value="1"/>
</dbReference>
<evidence type="ECO:0000259" key="1">
    <source>
        <dbReference type="PROSITE" id="PS50851"/>
    </source>
</evidence>
<feature type="domain" description="CheW-like" evidence="1">
    <location>
        <begin position="5"/>
        <end position="143"/>
    </location>
</feature>
<dbReference type="InterPro" id="IPR039315">
    <property type="entry name" value="CheW"/>
</dbReference>
<dbReference type="GO" id="GO:0007165">
    <property type="term" value="P:signal transduction"/>
    <property type="evidence" value="ECO:0007669"/>
    <property type="project" value="InterPro"/>
</dbReference>
<evidence type="ECO:0000313" key="2">
    <source>
        <dbReference type="EMBL" id="XDO95668.1"/>
    </source>
</evidence>
<organism evidence="2">
    <name type="scientific">Caulobacter sp. 73W</name>
    <dbReference type="NCBI Taxonomy" id="3161137"/>
    <lineage>
        <taxon>Bacteria</taxon>
        <taxon>Pseudomonadati</taxon>
        <taxon>Pseudomonadota</taxon>
        <taxon>Alphaproteobacteria</taxon>
        <taxon>Caulobacterales</taxon>
        <taxon>Caulobacteraceae</taxon>
        <taxon>Caulobacter</taxon>
    </lineage>
</organism>